<keyword evidence="2" id="KW-0808">Transferase</keyword>
<reference evidence="9" key="1">
    <citation type="submission" date="2019-07" db="EMBL/GenBank/DDBJ databases">
        <authorList>
            <person name="Palmer J.M."/>
        </authorList>
    </citation>
    <scope>NUCLEOTIDE SEQUENCE</scope>
    <source>
        <strain evidence="9">PC9</strain>
    </source>
</reference>
<keyword evidence="1" id="KW-0444">Lipid biosynthesis</keyword>
<dbReference type="EMBL" id="JACETU010000003">
    <property type="protein sequence ID" value="KAF7433128.1"/>
    <property type="molecule type" value="Genomic_DNA"/>
</dbReference>
<keyword evidence="5" id="KW-0460">Magnesium</keyword>
<dbReference type="GO" id="GO:0000287">
    <property type="term" value="F:magnesium ion binding"/>
    <property type="evidence" value="ECO:0007669"/>
    <property type="project" value="InterPro"/>
</dbReference>
<dbReference type="InterPro" id="IPR002582">
    <property type="entry name" value="ACPS"/>
</dbReference>
<keyword evidence="6" id="KW-0443">Lipid metabolism</keyword>
<evidence type="ECO:0000313" key="10">
    <source>
        <dbReference type="Proteomes" id="UP000623687"/>
    </source>
</evidence>
<dbReference type="NCBIfam" id="TIGR00556">
    <property type="entry name" value="pantethn_trn"/>
    <property type="match status" value="1"/>
</dbReference>
<evidence type="ECO:0000256" key="5">
    <source>
        <dbReference type="ARBA" id="ARBA00022842"/>
    </source>
</evidence>
<evidence type="ECO:0000313" key="9">
    <source>
        <dbReference type="EMBL" id="KAF7433128.1"/>
    </source>
</evidence>
<evidence type="ECO:0000256" key="3">
    <source>
        <dbReference type="ARBA" id="ARBA00022723"/>
    </source>
</evidence>
<evidence type="ECO:0000256" key="2">
    <source>
        <dbReference type="ARBA" id="ARBA00022679"/>
    </source>
</evidence>
<dbReference type="OrthoDB" id="15433at2759"/>
<sequence length="123" mass="13859">MPIVGIGVDIVHLPRISALLARRGSKFPSRILSSNEMSSWPYVPSDETSRTKFLAVRWAVKEAAYKALYPMFRPTWKELTYRSLTDGRKPEVIYHCDSATSISLHVSVSHDGEYAFATVLAEK</sequence>
<name>A0A8H7A028_PLEOS</name>
<comment type="caution">
    <text evidence="9">The sequence shown here is derived from an EMBL/GenBank/DDBJ whole genome shotgun (WGS) entry which is preliminary data.</text>
</comment>
<dbReference type="GeneID" id="59374894"/>
<evidence type="ECO:0000259" key="8">
    <source>
        <dbReference type="Pfam" id="PF01648"/>
    </source>
</evidence>
<evidence type="ECO:0000256" key="4">
    <source>
        <dbReference type="ARBA" id="ARBA00022832"/>
    </source>
</evidence>
<gene>
    <name evidence="9" type="ORF">PC9H_005076</name>
</gene>
<protein>
    <recommendedName>
        <fullName evidence="8">4'-phosphopantetheinyl transferase domain-containing protein</fullName>
    </recommendedName>
</protein>
<dbReference type="InterPro" id="IPR004568">
    <property type="entry name" value="Ppantetheine-prot_Trfase_dom"/>
</dbReference>
<proteinExistence type="inferred from homology"/>
<dbReference type="InterPro" id="IPR008278">
    <property type="entry name" value="4-PPantetheinyl_Trfase_dom"/>
</dbReference>
<accession>A0A8H7A028</accession>
<dbReference type="Gene3D" id="3.90.470.20">
    <property type="entry name" value="4'-phosphopantetheinyl transferase domain"/>
    <property type="match status" value="1"/>
</dbReference>
<keyword evidence="7" id="KW-0275">Fatty acid biosynthesis</keyword>
<keyword evidence="3" id="KW-0479">Metal-binding</keyword>
<evidence type="ECO:0000256" key="1">
    <source>
        <dbReference type="ARBA" id="ARBA00022516"/>
    </source>
</evidence>
<dbReference type="RefSeq" id="XP_036633155.1">
    <property type="nucleotide sequence ID" value="XM_036774653.1"/>
</dbReference>
<dbReference type="GO" id="GO:0006633">
    <property type="term" value="P:fatty acid biosynthetic process"/>
    <property type="evidence" value="ECO:0007669"/>
    <property type="project" value="UniProtKB-KW"/>
</dbReference>
<organism evidence="9 10">
    <name type="scientific">Pleurotus ostreatus</name>
    <name type="common">Oyster mushroom</name>
    <name type="synonym">White-rot fungus</name>
    <dbReference type="NCBI Taxonomy" id="5322"/>
    <lineage>
        <taxon>Eukaryota</taxon>
        <taxon>Fungi</taxon>
        <taxon>Dikarya</taxon>
        <taxon>Basidiomycota</taxon>
        <taxon>Agaricomycotina</taxon>
        <taxon>Agaricomycetes</taxon>
        <taxon>Agaricomycetidae</taxon>
        <taxon>Agaricales</taxon>
        <taxon>Pleurotineae</taxon>
        <taxon>Pleurotaceae</taxon>
        <taxon>Pleurotus</taxon>
    </lineage>
</organism>
<dbReference type="InterPro" id="IPR037143">
    <property type="entry name" value="4-PPantetheinyl_Trfase_dom_sf"/>
</dbReference>
<dbReference type="SUPFAM" id="SSF56214">
    <property type="entry name" value="4'-phosphopantetheinyl transferase"/>
    <property type="match status" value="1"/>
</dbReference>
<dbReference type="AlphaFoldDB" id="A0A8H7A028"/>
<dbReference type="NCBIfam" id="TIGR00516">
    <property type="entry name" value="acpS"/>
    <property type="match status" value="1"/>
</dbReference>
<dbReference type="GO" id="GO:0008897">
    <property type="term" value="F:holo-[acyl-carrier-protein] synthase activity"/>
    <property type="evidence" value="ECO:0007669"/>
    <property type="project" value="InterPro"/>
</dbReference>
<evidence type="ECO:0000256" key="6">
    <source>
        <dbReference type="ARBA" id="ARBA00023098"/>
    </source>
</evidence>
<dbReference type="Pfam" id="PF01648">
    <property type="entry name" value="ACPS"/>
    <property type="match status" value="1"/>
</dbReference>
<dbReference type="VEuPathDB" id="FungiDB:PC9H_005076"/>
<keyword evidence="10" id="KW-1185">Reference proteome</keyword>
<feature type="domain" description="4'-phosphopantetheinyl transferase" evidence="8">
    <location>
        <begin position="5"/>
        <end position="118"/>
    </location>
</feature>
<dbReference type="Proteomes" id="UP000623687">
    <property type="component" value="Unassembled WGS sequence"/>
</dbReference>
<dbReference type="HAMAP" id="MF_00101">
    <property type="entry name" value="AcpS"/>
    <property type="match status" value="1"/>
</dbReference>
<keyword evidence="4" id="KW-0276">Fatty acid metabolism</keyword>
<evidence type="ECO:0000256" key="7">
    <source>
        <dbReference type="ARBA" id="ARBA00023160"/>
    </source>
</evidence>